<protein>
    <recommendedName>
        <fullName evidence="8">Pre-mRNA-processing factor 19</fullName>
        <ecNumber evidence="8">2.3.2.27</ecNumber>
    </recommendedName>
</protein>
<dbReference type="UniPathway" id="UPA00143"/>
<dbReference type="InterPro" id="IPR013083">
    <property type="entry name" value="Znf_RING/FYVE/PHD"/>
</dbReference>
<evidence type="ECO:0000256" key="1">
    <source>
        <dbReference type="ARBA" id="ARBA00004123"/>
    </source>
</evidence>
<comment type="function">
    <text evidence="8">Ubiquitin-protein ligase which is mainly involved pre-mRNA splicing and DNA repair. Required for pre-mRNA splicing as component of the spliceosome.</text>
</comment>
<gene>
    <name evidence="10" type="ORF">SteCoe_18304</name>
</gene>
<proteinExistence type="inferred from homology"/>
<dbReference type="InterPro" id="IPR003613">
    <property type="entry name" value="Ubox_domain"/>
</dbReference>
<comment type="subunit">
    <text evidence="8">Homotetramer.</text>
</comment>
<dbReference type="Pfam" id="PF08606">
    <property type="entry name" value="Prp19"/>
    <property type="match status" value="1"/>
</dbReference>
<comment type="caution">
    <text evidence="10">The sequence shown here is derived from an EMBL/GenBank/DDBJ whole genome shotgun (WGS) entry which is preliminary data.</text>
</comment>
<dbReference type="FunFam" id="3.30.40.10:FF:000027">
    <property type="entry name" value="Pre-mRNA-processing factor 19, putative"/>
    <property type="match status" value="1"/>
</dbReference>
<dbReference type="OrthoDB" id="687049at2759"/>
<reference evidence="10 11" key="1">
    <citation type="submission" date="2016-11" db="EMBL/GenBank/DDBJ databases">
        <title>The macronuclear genome of Stentor coeruleus: a giant cell with tiny introns.</title>
        <authorList>
            <person name="Slabodnick M."/>
            <person name="Ruby J.G."/>
            <person name="Reiff S.B."/>
            <person name="Swart E.C."/>
            <person name="Gosai S."/>
            <person name="Prabakaran S."/>
            <person name="Witkowska E."/>
            <person name="Larue G.E."/>
            <person name="Fisher S."/>
            <person name="Freeman R.M."/>
            <person name="Gunawardena J."/>
            <person name="Chu W."/>
            <person name="Stover N.A."/>
            <person name="Gregory B.D."/>
            <person name="Nowacki M."/>
            <person name="Derisi J."/>
            <person name="Roy S.W."/>
            <person name="Marshall W.F."/>
            <person name="Sood P."/>
        </authorList>
    </citation>
    <scope>NUCLEOTIDE SEQUENCE [LARGE SCALE GENOMIC DNA]</scope>
    <source>
        <strain evidence="10">WM001</strain>
    </source>
</reference>
<dbReference type="EC" id="2.3.2.27" evidence="8"/>
<comment type="catalytic activity">
    <reaction evidence="8">
        <text>S-ubiquitinyl-[E2 ubiquitin-conjugating enzyme]-L-cysteine + [acceptor protein]-L-lysine = [E2 ubiquitin-conjugating enzyme]-L-cysteine + N(6)-ubiquitinyl-[acceptor protein]-L-lysine.</text>
        <dbReference type="EC" id="2.3.2.27"/>
    </reaction>
</comment>
<evidence type="ECO:0000256" key="4">
    <source>
        <dbReference type="ARBA" id="ARBA00022664"/>
    </source>
</evidence>
<dbReference type="AlphaFoldDB" id="A0A1R2BWR1"/>
<dbReference type="PANTHER" id="PTHR43995">
    <property type="entry name" value="PRE-MRNA-PROCESSING FACTOR 19"/>
    <property type="match status" value="1"/>
</dbReference>
<keyword evidence="7 8" id="KW-0539">Nucleus</keyword>
<comment type="subcellular location">
    <subcellularLocation>
        <location evidence="1 8">Nucleus</location>
    </subcellularLocation>
</comment>
<evidence type="ECO:0000256" key="7">
    <source>
        <dbReference type="ARBA" id="ARBA00023242"/>
    </source>
</evidence>
<keyword evidence="5 8" id="KW-0747">Spliceosome</keyword>
<sequence>MSITHCALTGCPLIDAVVCTKTGHVYEKSAIEHHINQTGRCPSTNCELSLDDLLPLKVCPIAKPRSLTCNSVPGLLQALQDEWNTSVLETHSLKKQNDLLKQELSHALYQYDAACRVIAKLSKEKDQLVDALQKLSE</sequence>
<name>A0A1R2BWR1_9CILI</name>
<dbReference type="GO" id="GO:0005737">
    <property type="term" value="C:cytoplasm"/>
    <property type="evidence" value="ECO:0007669"/>
    <property type="project" value="TreeGrafter"/>
</dbReference>
<keyword evidence="8" id="KW-0808">Transferase</keyword>
<keyword evidence="6 8" id="KW-0508">mRNA splicing</keyword>
<accession>A0A1R2BWR1</accession>
<dbReference type="GO" id="GO:0006281">
    <property type="term" value="P:DNA repair"/>
    <property type="evidence" value="ECO:0007669"/>
    <property type="project" value="UniProtKB-KW"/>
</dbReference>
<dbReference type="GO" id="GO:0070534">
    <property type="term" value="P:protein K63-linked ubiquitination"/>
    <property type="evidence" value="ECO:0007669"/>
    <property type="project" value="UniProtKB-UniRule"/>
</dbReference>
<keyword evidence="3" id="KW-0853">WD repeat</keyword>
<keyword evidence="8" id="KW-0833">Ubl conjugation pathway</keyword>
<evidence type="ECO:0000256" key="8">
    <source>
        <dbReference type="RuleBase" id="RU367101"/>
    </source>
</evidence>
<evidence type="ECO:0000256" key="2">
    <source>
        <dbReference type="ARBA" id="ARBA00006388"/>
    </source>
</evidence>
<keyword evidence="8" id="KW-0227">DNA damage</keyword>
<dbReference type="InterPro" id="IPR038959">
    <property type="entry name" value="Prp19"/>
</dbReference>
<dbReference type="PANTHER" id="PTHR43995:SF1">
    <property type="entry name" value="PRE-MRNA-PROCESSING FACTOR 19"/>
    <property type="match status" value="1"/>
</dbReference>
<comment type="similarity">
    <text evidence="2 8">Belongs to the WD repeat PRP19 family.</text>
</comment>
<keyword evidence="8" id="KW-0234">DNA repair</keyword>
<evidence type="ECO:0000256" key="6">
    <source>
        <dbReference type="ARBA" id="ARBA00023187"/>
    </source>
</evidence>
<comment type="pathway">
    <text evidence="8">Protein modification; protein ubiquitination.</text>
</comment>
<dbReference type="SMART" id="SM00504">
    <property type="entry name" value="Ubox"/>
    <property type="match status" value="1"/>
</dbReference>
<evidence type="ECO:0000313" key="11">
    <source>
        <dbReference type="Proteomes" id="UP000187209"/>
    </source>
</evidence>
<keyword evidence="4 8" id="KW-0507">mRNA processing</keyword>
<dbReference type="GO" id="GO:0000974">
    <property type="term" value="C:Prp19 complex"/>
    <property type="evidence" value="ECO:0007669"/>
    <property type="project" value="UniProtKB-UniRule"/>
</dbReference>
<evidence type="ECO:0000313" key="10">
    <source>
        <dbReference type="EMBL" id="OMJ81249.1"/>
    </source>
</evidence>
<dbReference type="Proteomes" id="UP000187209">
    <property type="component" value="Unassembled WGS sequence"/>
</dbReference>
<dbReference type="GO" id="GO:0000398">
    <property type="term" value="P:mRNA splicing, via spliceosome"/>
    <property type="evidence" value="ECO:0007669"/>
    <property type="project" value="InterPro"/>
</dbReference>
<dbReference type="GO" id="GO:0061630">
    <property type="term" value="F:ubiquitin protein ligase activity"/>
    <property type="evidence" value="ECO:0007669"/>
    <property type="project" value="UniProtKB-UniRule"/>
</dbReference>
<evidence type="ECO:0000259" key="9">
    <source>
        <dbReference type="SMART" id="SM00504"/>
    </source>
</evidence>
<dbReference type="Gene3D" id="3.30.40.10">
    <property type="entry name" value="Zinc/RING finger domain, C3HC4 (zinc finger)"/>
    <property type="match status" value="1"/>
</dbReference>
<keyword evidence="11" id="KW-1185">Reference proteome</keyword>
<dbReference type="InterPro" id="IPR013915">
    <property type="entry name" value="Prp19_cc"/>
</dbReference>
<dbReference type="GO" id="GO:0071006">
    <property type="term" value="C:U2-type catalytic step 1 spliceosome"/>
    <property type="evidence" value="ECO:0007669"/>
    <property type="project" value="TreeGrafter"/>
</dbReference>
<organism evidence="10 11">
    <name type="scientific">Stentor coeruleus</name>
    <dbReference type="NCBI Taxonomy" id="5963"/>
    <lineage>
        <taxon>Eukaryota</taxon>
        <taxon>Sar</taxon>
        <taxon>Alveolata</taxon>
        <taxon>Ciliophora</taxon>
        <taxon>Postciliodesmatophora</taxon>
        <taxon>Heterotrichea</taxon>
        <taxon>Heterotrichida</taxon>
        <taxon>Stentoridae</taxon>
        <taxon>Stentor</taxon>
    </lineage>
</organism>
<dbReference type="EMBL" id="MPUH01000387">
    <property type="protein sequence ID" value="OMJ81249.1"/>
    <property type="molecule type" value="Genomic_DNA"/>
</dbReference>
<dbReference type="SUPFAM" id="SSF57850">
    <property type="entry name" value="RING/U-box"/>
    <property type="match status" value="1"/>
</dbReference>
<feature type="domain" description="U-box" evidence="9">
    <location>
        <begin position="11"/>
        <end position="69"/>
    </location>
</feature>
<evidence type="ECO:0000256" key="3">
    <source>
        <dbReference type="ARBA" id="ARBA00022574"/>
    </source>
</evidence>
<evidence type="ECO:0000256" key="5">
    <source>
        <dbReference type="ARBA" id="ARBA00022728"/>
    </source>
</evidence>